<keyword evidence="8 10" id="KW-0472">Membrane</keyword>
<sequence>MKKNLVLIGIVVLLAVIPLFIQNGAEFGGSDDQAESVIAEMNPNYEPWFSSFWEPPSGEIESLLFCLQAALGAGFIGYFVGYYKGKKNRGERKFNA</sequence>
<dbReference type="PANTHER" id="PTHR38662">
    <property type="entry name" value="COBALT TRANSPORT PROTEIN CBIN"/>
    <property type="match status" value="1"/>
</dbReference>
<comment type="pathway">
    <text evidence="10">Cofactor biosynthesis; adenosylcobalamin biosynthesis.</text>
</comment>
<evidence type="ECO:0000256" key="1">
    <source>
        <dbReference type="ARBA" id="ARBA00022426"/>
    </source>
</evidence>
<keyword evidence="1 10" id="KW-0171">Cobalt transport</keyword>
<dbReference type="RefSeq" id="WP_092468041.1">
    <property type="nucleotide sequence ID" value="NZ_FOOX01000001.1"/>
</dbReference>
<keyword evidence="5 10" id="KW-0812">Transmembrane</keyword>
<keyword evidence="3 10" id="KW-1003">Cell membrane</keyword>
<dbReference type="NCBIfam" id="NF002780">
    <property type="entry name" value="PRK02898.1"/>
    <property type="match status" value="1"/>
</dbReference>
<evidence type="ECO:0000256" key="9">
    <source>
        <dbReference type="ARBA" id="ARBA00023285"/>
    </source>
</evidence>
<dbReference type="Proteomes" id="UP000199337">
    <property type="component" value="Unassembled WGS sequence"/>
</dbReference>
<evidence type="ECO:0000256" key="10">
    <source>
        <dbReference type="HAMAP-Rule" id="MF_00330"/>
    </source>
</evidence>
<dbReference type="InterPro" id="IPR003705">
    <property type="entry name" value="CbiN"/>
</dbReference>
<dbReference type="EMBL" id="FOOX01000001">
    <property type="protein sequence ID" value="SFF98101.1"/>
    <property type="molecule type" value="Genomic_DNA"/>
</dbReference>
<evidence type="ECO:0000256" key="8">
    <source>
        <dbReference type="ARBA" id="ARBA00023136"/>
    </source>
</evidence>
<dbReference type="OrthoDB" id="1551318at2"/>
<keyword evidence="6 10" id="KW-1133">Transmembrane helix</keyword>
<reference evidence="12" key="1">
    <citation type="submission" date="2016-10" db="EMBL/GenBank/DDBJ databases">
        <authorList>
            <person name="Varghese N."/>
            <person name="Submissions S."/>
        </authorList>
    </citation>
    <scope>NUCLEOTIDE SEQUENCE [LARGE SCALE GENOMIC DNA]</scope>
    <source>
        <strain evidence="12">DSM 17038</strain>
    </source>
</reference>
<dbReference type="NCBIfam" id="TIGR01165">
    <property type="entry name" value="cbiN"/>
    <property type="match status" value="1"/>
</dbReference>
<dbReference type="GO" id="GO:0009236">
    <property type="term" value="P:cobalamin biosynthetic process"/>
    <property type="evidence" value="ECO:0007669"/>
    <property type="project" value="UniProtKB-UniRule"/>
</dbReference>
<feature type="transmembrane region" description="Helical" evidence="10">
    <location>
        <begin position="62"/>
        <end position="83"/>
    </location>
</feature>
<dbReference type="AlphaFoldDB" id="A0A1I2N9R4"/>
<comment type="subcellular location">
    <subcellularLocation>
        <location evidence="10">Cell membrane</location>
        <topology evidence="10">Multi-pass membrane protein</topology>
    </subcellularLocation>
</comment>
<evidence type="ECO:0000256" key="7">
    <source>
        <dbReference type="ARBA" id="ARBA00023065"/>
    </source>
</evidence>
<dbReference type="PANTHER" id="PTHR38662:SF1">
    <property type="entry name" value="COBALT TRANSPORT PROTEIN CBIN"/>
    <property type="match status" value="1"/>
</dbReference>
<evidence type="ECO:0000256" key="3">
    <source>
        <dbReference type="ARBA" id="ARBA00022475"/>
    </source>
</evidence>
<keyword evidence="2 10" id="KW-0813">Transport</keyword>
<dbReference type="Pfam" id="PF02553">
    <property type="entry name" value="CbiN"/>
    <property type="match status" value="1"/>
</dbReference>
<accession>A0A1I2N9R4</accession>
<comment type="caution">
    <text evidence="10">Lacks conserved residue(s) required for the propagation of feature annotation.</text>
</comment>
<evidence type="ECO:0000313" key="11">
    <source>
        <dbReference type="EMBL" id="SFF98101.1"/>
    </source>
</evidence>
<dbReference type="GO" id="GO:0005886">
    <property type="term" value="C:plasma membrane"/>
    <property type="evidence" value="ECO:0007669"/>
    <property type="project" value="UniProtKB-SubCell"/>
</dbReference>
<organism evidence="11 12">
    <name type="scientific">Desulfotruncus arcticus DSM 17038</name>
    <dbReference type="NCBI Taxonomy" id="1121424"/>
    <lineage>
        <taxon>Bacteria</taxon>
        <taxon>Bacillati</taxon>
        <taxon>Bacillota</taxon>
        <taxon>Clostridia</taxon>
        <taxon>Eubacteriales</taxon>
        <taxon>Desulfallaceae</taxon>
        <taxon>Desulfotruncus</taxon>
    </lineage>
</organism>
<comment type="function">
    <text evidence="10">Part of the energy-coupling factor (ECF) transporter complex CbiMNOQ involved in cobalt import.</text>
</comment>
<evidence type="ECO:0000256" key="6">
    <source>
        <dbReference type="ARBA" id="ARBA00022989"/>
    </source>
</evidence>
<dbReference type="GO" id="GO:0015087">
    <property type="term" value="F:cobalt ion transmembrane transporter activity"/>
    <property type="evidence" value="ECO:0007669"/>
    <property type="project" value="UniProtKB-UniRule"/>
</dbReference>
<name>A0A1I2N9R4_9FIRM</name>
<dbReference type="UniPathway" id="UPA00148"/>
<dbReference type="HAMAP" id="MF_00330">
    <property type="entry name" value="CbiN"/>
    <property type="match status" value="1"/>
</dbReference>
<dbReference type="STRING" id="341036.SAMN05660649_00322"/>
<keyword evidence="9 10" id="KW-0170">Cobalt</keyword>
<evidence type="ECO:0000313" key="12">
    <source>
        <dbReference type="Proteomes" id="UP000199337"/>
    </source>
</evidence>
<evidence type="ECO:0000256" key="4">
    <source>
        <dbReference type="ARBA" id="ARBA00022573"/>
    </source>
</evidence>
<keyword evidence="4 10" id="KW-0169">Cobalamin biosynthesis</keyword>
<proteinExistence type="inferred from homology"/>
<keyword evidence="7 10" id="KW-0406">Ion transport</keyword>
<keyword evidence="12" id="KW-1185">Reference proteome</keyword>
<protein>
    <recommendedName>
        <fullName evidence="10">Cobalt transport protein CbiN</fullName>
    </recommendedName>
    <alternativeName>
        <fullName evidence="10">Energy-coupling factor transporter probable substrate-capture protein CbiN</fullName>
        <shortName evidence="10">ECF transporter S component CbiN</shortName>
    </alternativeName>
</protein>
<comment type="subunit">
    <text evidence="10">Forms an energy-coupling factor (ECF) transporter complex composed of an ATP-binding protein (A component, CbiO), a transmembrane protein (T component, CbiQ) and 2 possible substrate-capture proteins (S components, CbiM and CbiN) of unknown stoichimetry.</text>
</comment>
<evidence type="ECO:0000256" key="2">
    <source>
        <dbReference type="ARBA" id="ARBA00022448"/>
    </source>
</evidence>
<comment type="similarity">
    <text evidence="10">Belongs to the CbiN family.</text>
</comment>
<evidence type="ECO:0000256" key="5">
    <source>
        <dbReference type="ARBA" id="ARBA00022692"/>
    </source>
</evidence>
<gene>
    <name evidence="10" type="primary">cbiN</name>
    <name evidence="11" type="ORF">SAMN05660649_00322</name>
</gene>